<organism evidence="9 10">
    <name type="scientific">Natronincola peptidivorans</name>
    <dbReference type="NCBI Taxonomy" id="426128"/>
    <lineage>
        <taxon>Bacteria</taxon>
        <taxon>Bacillati</taxon>
        <taxon>Bacillota</taxon>
        <taxon>Clostridia</taxon>
        <taxon>Peptostreptococcales</taxon>
        <taxon>Natronincolaceae</taxon>
        <taxon>Natronincola</taxon>
    </lineage>
</organism>
<sequence length="787" mass="88655">MKKLDVRLLRLIKNSKGQFISVTVMVILALTVYVSFSMMADNLNDSIFYYYDETNFGDVFVEVVRIPKTAIDRLHRIEGVEAAQGRVSSEVPLRVEDPNEKVRVRIVSIPKETDAINSLHTLEGRELQQTDIRATAVLQQFTDARGIEVGDKITPYIAGREYPLDVVGIVGSPEYIYLMENEQSLLPTPEKFGVIYVTEDFAQSALGYQGSYNEVMIKIDENYLHQIDRIVDDIEDQLDRYGVSRVTKREDQLSHSMMMQEVEQLENMSTAITLLFLIVAAVIINVMLSRLVKNDRMSIGVMKALGYSNLDILGHYTKYSLLIGLTGSIVGMVLSIPLSMLFTDMYMMFMNIPMLQMEIYYIYFVYGILLTSGFCIASGLAGARSVLKIFPADSMRPEAPKAGGRIWLEKIKAIWDKISFSWKMVIRNILRNKRRAAFLVAGIALTYGITMVPVFMSSVWTNIFLLQYGELQTMDYNIDFAHPMSGNAIRELTQVIEVDHIEPKTEIPFELRNGWKKKIVSVIGVPRDTEFYHFKSPTGQPIEVPKNGIILVDRLADSLGVKVGDEILIKNFMPDKEDERIVVKGVIEQYLGTNAYMDIEALNALMGEKGMVTGALVASRDDVIPKLQDVENIRQIQSVEDMKNSFLEFMDMIIYSVGVLMVFGGVLGFAIVYNVTVISISERILEFSSLRVLGFDKKEIYKMISRENGLMTILGIVLGIPVAYGMCVAMVNAMVTTDIFGIPLIIDISSYFIAGVATIIFVALAQLATIRKIYRLNFIDALKNRIS</sequence>
<evidence type="ECO:0000256" key="1">
    <source>
        <dbReference type="ARBA" id="ARBA00004651"/>
    </source>
</evidence>
<gene>
    <name evidence="9" type="ORF">SAMN05660297_00645</name>
</gene>
<accession>A0A1H9ZN23</accession>
<dbReference type="STRING" id="426128.SAMN05660297_00645"/>
<dbReference type="RefSeq" id="WP_090439994.1">
    <property type="nucleotide sequence ID" value="NZ_FOHU01000002.1"/>
</dbReference>
<dbReference type="Pfam" id="PF02687">
    <property type="entry name" value="FtsX"/>
    <property type="match status" value="2"/>
</dbReference>
<keyword evidence="4 7" id="KW-0812">Transmembrane</keyword>
<evidence type="ECO:0000256" key="2">
    <source>
        <dbReference type="ARBA" id="ARBA00005236"/>
    </source>
</evidence>
<keyword evidence="5 7" id="KW-1133">Transmembrane helix</keyword>
<evidence type="ECO:0000259" key="8">
    <source>
        <dbReference type="Pfam" id="PF02687"/>
    </source>
</evidence>
<keyword evidence="10" id="KW-1185">Reference proteome</keyword>
<feature type="transmembrane region" description="Helical" evidence="7">
    <location>
        <begin position="436"/>
        <end position="456"/>
    </location>
</feature>
<dbReference type="InterPro" id="IPR051447">
    <property type="entry name" value="Lipoprotein-release_system"/>
</dbReference>
<evidence type="ECO:0000313" key="10">
    <source>
        <dbReference type="Proteomes" id="UP000199568"/>
    </source>
</evidence>
<dbReference type="AlphaFoldDB" id="A0A1H9ZN23"/>
<dbReference type="GO" id="GO:0098797">
    <property type="term" value="C:plasma membrane protein complex"/>
    <property type="evidence" value="ECO:0007669"/>
    <property type="project" value="TreeGrafter"/>
</dbReference>
<dbReference type="PANTHER" id="PTHR30489:SF0">
    <property type="entry name" value="LIPOPROTEIN-RELEASING SYSTEM TRANSMEMBRANE PROTEIN LOLE"/>
    <property type="match status" value="1"/>
</dbReference>
<evidence type="ECO:0000256" key="3">
    <source>
        <dbReference type="ARBA" id="ARBA00022475"/>
    </source>
</evidence>
<comment type="subcellular location">
    <subcellularLocation>
        <location evidence="1">Cell membrane</location>
        <topology evidence="1">Multi-pass membrane protein</topology>
    </subcellularLocation>
</comment>
<feature type="transmembrane region" description="Helical" evidence="7">
    <location>
        <begin position="739"/>
        <end position="765"/>
    </location>
</feature>
<dbReference type="EMBL" id="FOHU01000002">
    <property type="protein sequence ID" value="SES83125.1"/>
    <property type="molecule type" value="Genomic_DNA"/>
</dbReference>
<protein>
    <submittedName>
        <fullName evidence="9">Putative ABC transport system permease protein</fullName>
    </submittedName>
</protein>
<dbReference type="OrthoDB" id="5137249at2"/>
<feature type="transmembrane region" description="Helical" evidence="7">
    <location>
        <begin position="268"/>
        <end position="288"/>
    </location>
</feature>
<dbReference type="GO" id="GO:0044874">
    <property type="term" value="P:lipoprotein localization to outer membrane"/>
    <property type="evidence" value="ECO:0007669"/>
    <property type="project" value="TreeGrafter"/>
</dbReference>
<evidence type="ECO:0000256" key="6">
    <source>
        <dbReference type="ARBA" id="ARBA00023136"/>
    </source>
</evidence>
<evidence type="ECO:0000256" key="7">
    <source>
        <dbReference type="SAM" id="Phobius"/>
    </source>
</evidence>
<dbReference type="PANTHER" id="PTHR30489">
    <property type="entry name" value="LIPOPROTEIN-RELEASING SYSTEM TRANSMEMBRANE PROTEIN LOLE"/>
    <property type="match status" value="1"/>
</dbReference>
<feature type="transmembrane region" description="Helical" evidence="7">
    <location>
        <begin position="710"/>
        <end position="733"/>
    </location>
</feature>
<evidence type="ECO:0000256" key="5">
    <source>
        <dbReference type="ARBA" id="ARBA00022989"/>
    </source>
</evidence>
<reference evidence="9 10" key="1">
    <citation type="submission" date="2016-10" db="EMBL/GenBank/DDBJ databases">
        <authorList>
            <person name="de Groot N.N."/>
        </authorList>
    </citation>
    <scope>NUCLEOTIDE SEQUENCE [LARGE SCALE GENOMIC DNA]</scope>
    <source>
        <strain evidence="9 10">DSM 18979</strain>
    </source>
</reference>
<proteinExistence type="inferred from homology"/>
<evidence type="ECO:0000313" key="9">
    <source>
        <dbReference type="EMBL" id="SES83125.1"/>
    </source>
</evidence>
<dbReference type="InterPro" id="IPR003838">
    <property type="entry name" value="ABC3_permease_C"/>
</dbReference>
<feature type="domain" description="ABC3 transporter permease C-terminal" evidence="8">
    <location>
        <begin position="659"/>
        <end position="777"/>
    </location>
</feature>
<dbReference type="Proteomes" id="UP000199568">
    <property type="component" value="Unassembled WGS sequence"/>
</dbReference>
<comment type="similarity">
    <text evidence="2">Belongs to the ABC-4 integral membrane protein family. LolC/E subfamily.</text>
</comment>
<feature type="transmembrane region" description="Helical" evidence="7">
    <location>
        <begin position="360"/>
        <end position="387"/>
    </location>
</feature>
<keyword evidence="6 7" id="KW-0472">Membrane</keyword>
<feature type="transmembrane region" description="Helical" evidence="7">
    <location>
        <begin position="20"/>
        <end position="40"/>
    </location>
</feature>
<name>A0A1H9ZN23_9FIRM</name>
<keyword evidence="3" id="KW-1003">Cell membrane</keyword>
<feature type="domain" description="ABC3 transporter permease C-terminal" evidence="8">
    <location>
        <begin position="272"/>
        <end position="388"/>
    </location>
</feature>
<feature type="transmembrane region" description="Helical" evidence="7">
    <location>
        <begin position="652"/>
        <end position="675"/>
    </location>
</feature>
<evidence type="ECO:0000256" key="4">
    <source>
        <dbReference type="ARBA" id="ARBA00022692"/>
    </source>
</evidence>
<feature type="transmembrane region" description="Helical" evidence="7">
    <location>
        <begin position="319"/>
        <end position="340"/>
    </location>
</feature>